<dbReference type="AlphaFoldDB" id="A0A2V0RL18"/>
<proteinExistence type="predicted"/>
<comment type="caution">
    <text evidence="1">The sequence shown here is derived from an EMBL/GenBank/DDBJ whole genome shotgun (WGS) entry which is preliminary data.</text>
</comment>
<organism evidence="1">
    <name type="scientific">viral metagenome</name>
    <dbReference type="NCBI Taxonomy" id="1070528"/>
    <lineage>
        <taxon>unclassified sequences</taxon>
        <taxon>metagenomes</taxon>
        <taxon>organismal metagenomes</taxon>
    </lineage>
</organism>
<reference evidence="1" key="1">
    <citation type="submission" date="2017-04" db="EMBL/GenBank/DDBJ databases">
        <title>Unveiling RNA virosphere associated with marine microorganisms.</title>
        <authorList>
            <person name="Urayama S."/>
            <person name="Takaki Y."/>
            <person name="Nishi S."/>
            <person name="Yoshida Y."/>
            <person name="Deguchi S."/>
            <person name="Takai K."/>
            <person name="Nunoura T."/>
        </authorList>
    </citation>
    <scope>NUCLEOTIDE SEQUENCE</scope>
</reference>
<sequence length="187" mass="20810">MPPKTEEEKFDELKAALFLEFPPLRGSTDAVVRQMLGTKSVKPWYGKYKERVKLEAGLPEGMGAAGLTAEMWDWALDVKKDRSTARAAHAKACEELARKHKLAVDKEDAQLAAALADNDSPLIRLIEAGYEELPLRSQARVAAIEDKKLRIKALDDELLAYRKTMLAQLYPDTTKFTPGDEGTRPVA</sequence>
<accession>A0A2V0RL18</accession>
<name>A0A2V0RL18_9ZZZZ</name>
<dbReference type="EMBL" id="BDQB01000236">
    <property type="protein sequence ID" value="GBH22362.1"/>
    <property type="molecule type" value="Genomic_RNA"/>
</dbReference>
<protein>
    <submittedName>
        <fullName evidence="1">Uncharacterized protein</fullName>
    </submittedName>
</protein>
<evidence type="ECO:0000313" key="1">
    <source>
        <dbReference type="EMBL" id="GBH22362.1"/>
    </source>
</evidence>